<keyword evidence="2" id="KW-1185">Reference proteome</keyword>
<evidence type="ECO:0000313" key="2">
    <source>
        <dbReference type="Proteomes" id="UP001143910"/>
    </source>
</evidence>
<name>A0ACC1MQE6_9HYPO</name>
<accession>A0ACC1MQE6</accession>
<protein>
    <submittedName>
        <fullName evidence="1">Uncharacterized protein</fullName>
    </submittedName>
</protein>
<sequence>MVFGLGDDDGDSCPVHNLNAVPNKTFVAGLTFQQFNRILSGACAALACLISFTQIARHATHLSVPRQQVKVMRVIALVPLYSIVNLLIVCFPQADVYLDPVLELLQALCLASYFMLLCEYISPHDEGRGGFFAQIEIEDKKAEGGVVQDGVKWFSQRCFAIFQYPLISFGVLIATIITQVANVYCQYESKTNFARLWLNIVIFISSGLGITSVFLVAIQLKKHMPNLKPIHKLVAIKLVVECPRPQGD</sequence>
<organism evidence="1 2">
    <name type="scientific">Zarea fungicola</name>
    <dbReference type="NCBI Taxonomy" id="93591"/>
    <lineage>
        <taxon>Eukaryota</taxon>
        <taxon>Fungi</taxon>
        <taxon>Dikarya</taxon>
        <taxon>Ascomycota</taxon>
        <taxon>Pezizomycotina</taxon>
        <taxon>Sordariomycetes</taxon>
        <taxon>Hypocreomycetidae</taxon>
        <taxon>Hypocreales</taxon>
        <taxon>Cordycipitaceae</taxon>
        <taxon>Zarea</taxon>
    </lineage>
</organism>
<gene>
    <name evidence="1" type="ORF">NQ176_g9121</name>
</gene>
<reference evidence="1" key="1">
    <citation type="submission" date="2022-08" db="EMBL/GenBank/DDBJ databases">
        <title>Genome Sequence of Lecanicillium fungicola.</title>
        <authorList>
            <person name="Buettner E."/>
        </authorList>
    </citation>
    <scope>NUCLEOTIDE SEQUENCE</scope>
    <source>
        <strain evidence="1">Babe33</strain>
    </source>
</reference>
<dbReference type="EMBL" id="JANJQO010001965">
    <property type="protein sequence ID" value="KAJ2968556.1"/>
    <property type="molecule type" value="Genomic_DNA"/>
</dbReference>
<evidence type="ECO:0000313" key="1">
    <source>
        <dbReference type="EMBL" id="KAJ2968556.1"/>
    </source>
</evidence>
<dbReference type="Proteomes" id="UP001143910">
    <property type="component" value="Unassembled WGS sequence"/>
</dbReference>
<proteinExistence type="predicted"/>
<comment type="caution">
    <text evidence="1">The sequence shown here is derived from an EMBL/GenBank/DDBJ whole genome shotgun (WGS) entry which is preliminary data.</text>
</comment>